<feature type="compositionally biased region" description="Basic and acidic residues" evidence="1">
    <location>
        <begin position="88"/>
        <end position="117"/>
    </location>
</feature>
<evidence type="ECO:0000313" key="2">
    <source>
        <dbReference type="Proteomes" id="UP000887578"/>
    </source>
</evidence>
<evidence type="ECO:0000313" key="3">
    <source>
        <dbReference type="WBParaSite" id="PDA_v2.g6358.t1"/>
    </source>
</evidence>
<sequence length="127" mass="14550">MNGSSICNKSTLSLHIATYENSVEPLEQSFIAQKSKNNKFGITTQCVGKIFACSNIFEFPRQQEEEDDVTVEPEVMQFKATQKLLDSTKKVKKEEEEKKSEEKKDEEKDEKKDDNVREINLIAGKTK</sequence>
<name>A0A914R4J2_9BILA</name>
<proteinExistence type="predicted"/>
<feature type="region of interest" description="Disordered" evidence="1">
    <location>
        <begin position="88"/>
        <end position="127"/>
    </location>
</feature>
<evidence type="ECO:0000256" key="1">
    <source>
        <dbReference type="SAM" id="MobiDB-lite"/>
    </source>
</evidence>
<dbReference type="WBParaSite" id="PDA_v2.g6358.t1">
    <property type="protein sequence ID" value="PDA_v2.g6358.t1"/>
    <property type="gene ID" value="PDA_v2.g6358"/>
</dbReference>
<reference evidence="3" key="1">
    <citation type="submission" date="2022-11" db="UniProtKB">
        <authorList>
            <consortium name="WormBaseParasite"/>
        </authorList>
    </citation>
    <scope>IDENTIFICATION</scope>
</reference>
<keyword evidence="2" id="KW-1185">Reference proteome</keyword>
<dbReference type="AlphaFoldDB" id="A0A914R4J2"/>
<organism evidence="2 3">
    <name type="scientific">Panagrolaimus davidi</name>
    <dbReference type="NCBI Taxonomy" id="227884"/>
    <lineage>
        <taxon>Eukaryota</taxon>
        <taxon>Metazoa</taxon>
        <taxon>Ecdysozoa</taxon>
        <taxon>Nematoda</taxon>
        <taxon>Chromadorea</taxon>
        <taxon>Rhabditida</taxon>
        <taxon>Tylenchina</taxon>
        <taxon>Panagrolaimomorpha</taxon>
        <taxon>Panagrolaimoidea</taxon>
        <taxon>Panagrolaimidae</taxon>
        <taxon>Panagrolaimus</taxon>
    </lineage>
</organism>
<dbReference type="Proteomes" id="UP000887578">
    <property type="component" value="Unplaced"/>
</dbReference>
<accession>A0A914R4J2</accession>
<protein>
    <submittedName>
        <fullName evidence="3">Uncharacterized protein</fullName>
    </submittedName>
</protein>